<dbReference type="EMBL" id="CP081958">
    <property type="protein sequence ID" value="QZP37095.1"/>
    <property type="molecule type" value="Genomic_DNA"/>
</dbReference>
<dbReference type="Proteomes" id="UP000826254">
    <property type="component" value="Chromosome"/>
</dbReference>
<accession>A0A8T8WB92</accession>
<evidence type="ECO:0000313" key="2">
    <source>
        <dbReference type="Proteomes" id="UP000826254"/>
    </source>
</evidence>
<dbReference type="InterPro" id="IPR036390">
    <property type="entry name" value="WH_DNA-bd_sf"/>
</dbReference>
<dbReference type="InterPro" id="IPR036388">
    <property type="entry name" value="WH-like_DNA-bd_sf"/>
</dbReference>
<proteinExistence type="predicted"/>
<keyword evidence="2" id="KW-1185">Reference proteome</keyword>
<protein>
    <submittedName>
        <fullName evidence="1">Uncharacterized protein</fullName>
    </submittedName>
</protein>
<dbReference type="RefSeq" id="WP_222606910.1">
    <property type="nucleotide sequence ID" value="NZ_CP081958.1"/>
</dbReference>
<evidence type="ECO:0000313" key="1">
    <source>
        <dbReference type="EMBL" id="QZP37095.1"/>
    </source>
</evidence>
<dbReference type="GeneID" id="67178967"/>
<gene>
    <name evidence="1" type="ORF">K6T50_12455</name>
</gene>
<dbReference type="Gene3D" id="1.10.10.10">
    <property type="entry name" value="Winged helix-like DNA-binding domain superfamily/Winged helix DNA-binding domain"/>
    <property type="match status" value="1"/>
</dbReference>
<dbReference type="KEGG" id="hmp:K6T50_12455"/>
<organism evidence="1 2">
    <name type="scientific">Halobaculum magnesiiphilum</name>
    <dbReference type="NCBI Taxonomy" id="1017351"/>
    <lineage>
        <taxon>Archaea</taxon>
        <taxon>Methanobacteriati</taxon>
        <taxon>Methanobacteriota</taxon>
        <taxon>Stenosarchaea group</taxon>
        <taxon>Halobacteria</taxon>
        <taxon>Halobacteriales</taxon>
        <taxon>Haloferacaceae</taxon>
        <taxon>Halobaculum</taxon>
    </lineage>
</organism>
<dbReference type="SUPFAM" id="SSF46785">
    <property type="entry name" value="Winged helix' DNA-binding domain"/>
    <property type="match status" value="1"/>
</dbReference>
<sequence>MTEPSITDRIWIVALRRSQPFTVGDVIEETGAGERTVRQHLTVIAENGFLDRRGGRGTDKVRYVRSNPVQPMEATI</sequence>
<reference evidence="1 2" key="1">
    <citation type="journal article" date="2021" name="Int. J. Syst. Evol. Microbiol.">
        <title>Halobaculum halophilum sp. nov. and Halobaculum salinum sp. nov., isolated from salt lake and saline soil.</title>
        <authorList>
            <person name="Cui H.L."/>
            <person name="Shi X.W."/>
            <person name="Yin X.M."/>
            <person name="Yang X.Y."/>
            <person name="Hou J."/>
            <person name="Zhu L."/>
        </authorList>
    </citation>
    <scope>NUCLEOTIDE SEQUENCE [LARGE SCALE GENOMIC DNA]</scope>
    <source>
        <strain evidence="1 2">NBRC 109044</strain>
    </source>
</reference>
<name>A0A8T8WB92_9EURY</name>
<dbReference type="AlphaFoldDB" id="A0A8T8WB92"/>